<organism evidence="2 3">
    <name type="scientific">Metapseudomonas resinovorans</name>
    <name type="common">Pseudomonas resinovorans</name>
    <dbReference type="NCBI Taxonomy" id="53412"/>
    <lineage>
        <taxon>Bacteria</taxon>
        <taxon>Pseudomonadati</taxon>
        <taxon>Pseudomonadota</taxon>
        <taxon>Gammaproteobacteria</taxon>
        <taxon>Pseudomonadales</taxon>
        <taxon>Pseudomonadaceae</taxon>
        <taxon>Metapseudomonas</taxon>
    </lineage>
</organism>
<dbReference type="RefSeq" id="WP_271470212.1">
    <property type="nucleotide sequence ID" value="NZ_JANEWF010000003.1"/>
</dbReference>
<keyword evidence="3" id="KW-1185">Reference proteome</keyword>
<accession>A0ABT4Y122</accession>
<keyword evidence="1" id="KW-0732">Signal</keyword>
<proteinExistence type="predicted"/>
<comment type="caution">
    <text evidence="2">The sequence shown here is derived from an EMBL/GenBank/DDBJ whole genome shotgun (WGS) entry which is preliminary data.</text>
</comment>
<sequence>MNKVLLVSGFAACLPLMAFADARMEAELNGLDIDLMLSAPLIHDVDASAISRGASQILKLTNRGVQAAQCQVEPGVADAMRPAGKRVLLEPGTSALVLVDSRPIGRSTSARLSCTPERSS</sequence>
<evidence type="ECO:0000313" key="3">
    <source>
        <dbReference type="Proteomes" id="UP001211689"/>
    </source>
</evidence>
<evidence type="ECO:0000313" key="2">
    <source>
        <dbReference type="EMBL" id="MDA8482540.1"/>
    </source>
</evidence>
<reference evidence="2 3" key="1">
    <citation type="submission" date="2022-07" db="EMBL/GenBank/DDBJ databases">
        <title>Genome Analysis of Selected Gammaproteobacteria from Nigerian Food snails.</title>
        <authorList>
            <person name="Okafor A.C."/>
        </authorList>
    </citation>
    <scope>NUCLEOTIDE SEQUENCE [LARGE SCALE GENOMIC DNA]</scope>
    <source>
        <strain evidence="2 3">Awg 2</strain>
    </source>
</reference>
<dbReference type="EMBL" id="JANEWF010000003">
    <property type="protein sequence ID" value="MDA8482540.1"/>
    <property type="molecule type" value="Genomic_DNA"/>
</dbReference>
<evidence type="ECO:0000256" key="1">
    <source>
        <dbReference type="SAM" id="SignalP"/>
    </source>
</evidence>
<gene>
    <name evidence="2" type="ORF">NNO07_05610</name>
</gene>
<dbReference type="Proteomes" id="UP001211689">
    <property type="component" value="Unassembled WGS sequence"/>
</dbReference>
<feature type="chain" id="PRO_5045249939" description="3-phosphoglycerate kinase" evidence="1">
    <location>
        <begin position="21"/>
        <end position="120"/>
    </location>
</feature>
<evidence type="ECO:0008006" key="4">
    <source>
        <dbReference type="Google" id="ProtNLM"/>
    </source>
</evidence>
<protein>
    <recommendedName>
        <fullName evidence="4">3-phosphoglycerate kinase</fullName>
    </recommendedName>
</protein>
<feature type="signal peptide" evidence="1">
    <location>
        <begin position="1"/>
        <end position="20"/>
    </location>
</feature>
<name>A0ABT4Y122_METRE</name>